<organism evidence="1 2">
    <name type="scientific">Dictyocaulus viviparus</name>
    <name type="common">Bovine lungworm</name>
    <dbReference type="NCBI Taxonomy" id="29172"/>
    <lineage>
        <taxon>Eukaryota</taxon>
        <taxon>Metazoa</taxon>
        <taxon>Ecdysozoa</taxon>
        <taxon>Nematoda</taxon>
        <taxon>Chromadorea</taxon>
        <taxon>Rhabditida</taxon>
        <taxon>Rhabditina</taxon>
        <taxon>Rhabditomorpha</taxon>
        <taxon>Strongyloidea</taxon>
        <taxon>Metastrongylidae</taxon>
        <taxon>Dictyocaulus</taxon>
    </lineage>
</organism>
<accession>A0A0D8XWM6</accession>
<proteinExistence type="predicted"/>
<sequence>MRPYATSGGDTVTNMTGLQPSLIVISHNLLLNEVVYRNASCDRLLVLINESEDCPIFVFVLLVEQHPEMIIHTSPLSFERYANRQCDVRFLPGGLSKIFFTEIRPIFSNSSCFFPNHSGEFEAKSPKIIYMRQSRKDFARTASVNYSQWNVSNEMTRKKNTHTESLNYRNAGRNKEAPQQFEFLSFLPLDFKITPKESVVTINGRKCSYSTIPRYQQIENRIVSFYLTFTMSEIHFYVEYQNQVHNQLLTSSFHANNAIEKQPCDQHTVANVSDTQKNTIEYIKKEFCQQKHLQPEAIEKLKDENIPLCRRSRCSYDKPLVERSPPPLRDQYVKHKGSIRVVVYSAFKNTGGKLKCGKMEEKIFGSVEDTNISDIEHYPITGTSTVYKSPAINLHLAASYTGKVDTKTAPVS</sequence>
<reference evidence="1 2" key="1">
    <citation type="submission" date="2013-11" db="EMBL/GenBank/DDBJ databases">
        <title>Draft genome of the bovine lungworm Dictyocaulus viviparus.</title>
        <authorList>
            <person name="Mitreva M."/>
        </authorList>
    </citation>
    <scope>NUCLEOTIDE SEQUENCE [LARGE SCALE GENOMIC DNA]</scope>
    <source>
        <strain evidence="1 2">HannoverDv2000</strain>
    </source>
</reference>
<name>A0A0D8XWM6_DICVI</name>
<keyword evidence="2" id="KW-1185">Reference proteome</keyword>
<dbReference type="EMBL" id="KN716337">
    <property type="protein sequence ID" value="KJH46746.1"/>
    <property type="molecule type" value="Genomic_DNA"/>
</dbReference>
<dbReference type="Proteomes" id="UP000053766">
    <property type="component" value="Unassembled WGS sequence"/>
</dbReference>
<gene>
    <name evidence="1" type="ORF">DICVIV_07199</name>
</gene>
<evidence type="ECO:0000313" key="2">
    <source>
        <dbReference type="Proteomes" id="UP000053766"/>
    </source>
</evidence>
<protein>
    <submittedName>
        <fullName evidence="1">Uncharacterized protein</fullName>
    </submittedName>
</protein>
<dbReference type="AlphaFoldDB" id="A0A0D8XWM6"/>
<reference evidence="2" key="2">
    <citation type="journal article" date="2016" name="Sci. Rep.">
        <title>Dictyocaulus viviparus genome, variome and transcriptome elucidate lungworm biology and support future intervention.</title>
        <authorList>
            <person name="McNulty S.N."/>
            <person name="Strube C."/>
            <person name="Rosa B.A."/>
            <person name="Martin J.C."/>
            <person name="Tyagi R."/>
            <person name="Choi Y.J."/>
            <person name="Wang Q."/>
            <person name="Hallsworth Pepin K."/>
            <person name="Zhang X."/>
            <person name="Ozersky P."/>
            <person name="Wilson R.K."/>
            <person name="Sternberg P.W."/>
            <person name="Gasser R.B."/>
            <person name="Mitreva M."/>
        </authorList>
    </citation>
    <scope>NUCLEOTIDE SEQUENCE [LARGE SCALE GENOMIC DNA]</scope>
    <source>
        <strain evidence="2">HannoverDv2000</strain>
    </source>
</reference>
<evidence type="ECO:0000313" key="1">
    <source>
        <dbReference type="EMBL" id="KJH46746.1"/>
    </source>
</evidence>